<dbReference type="Gene3D" id="4.10.240.10">
    <property type="entry name" value="Zn(2)-C6 fungal-type DNA-binding domain"/>
    <property type="match status" value="1"/>
</dbReference>
<accession>A0ABR3YFU5</accession>
<dbReference type="InterPro" id="IPR021858">
    <property type="entry name" value="Fun_TF"/>
</dbReference>
<dbReference type="Pfam" id="PF00172">
    <property type="entry name" value="Zn_clus"/>
    <property type="match status" value="1"/>
</dbReference>
<reference evidence="9 10" key="1">
    <citation type="journal article" date="2024" name="IMA Fungus">
        <title>IMA Genome - F19 : A genome assembly and annotation guide to empower mycologists, including annotated draft genome sequences of Ceratocystis pirilliformis, Diaporthe australafricana, Fusarium ophioides, Paecilomyces lecythidis, and Sporothrix stenoceras.</title>
        <authorList>
            <person name="Aylward J."/>
            <person name="Wilson A.M."/>
            <person name="Visagie C.M."/>
            <person name="Spraker J."/>
            <person name="Barnes I."/>
            <person name="Buitendag C."/>
            <person name="Ceriani C."/>
            <person name="Del Mar Angel L."/>
            <person name="du Plessis D."/>
            <person name="Fuchs T."/>
            <person name="Gasser K."/>
            <person name="Kramer D."/>
            <person name="Li W."/>
            <person name="Munsamy K."/>
            <person name="Piso A."/>
            <person name="Price J.L."/>
            <person name="Sonnekus B."/>
            <person name="Thomas C."/>
            <person name="van der Nest A."/>
            <person name="van Dijk A."/>
            <person name="van Heerden A."/>
            <person name="van Vuuren N."/>
            <person name="Yilmaz N."/>
            <person name="Duong T.A."/>
            <person name="van der Merwe N.A."/>
            <person name="Wingfield M.J."/>
            <person name="Wingfield B.D."/>
        </authorList>
    </citation>
    <scope>NUCLEOTIDE SEQUENCE [LARGE SCALE GENOMIC DNA]</scope>
    <source>
        <strain evidence="9 10">CMW 5346</strain>
    </source>
</reference>
<keyword evidence="4" id="KW-0238">DNA-binding</keyword>
<evidence type="ECO:0000256" key="2">
    <source>
        <dbReference type="ARBA" id="ARBA00022833"/>
    </source>
</evidence>
<feature type="region of interest" description="Disordered" evidence="7">
    <location>
        <begin position="62"/>
        <end position="149"/>
    </location>
</feature>
<gene>
    <name evidence="9" type="ORF">Sste5346_010379</name>
</gene>
<keyword evidence="3" id="KW-0805">Transcription regulation</keyword>
<name>A0ABR3YFU5_9PEZI</name>
<dbReference type="SUPFAM" id="SSF57701">
    <property type="entry name" value="Zn2/Cys6 DNA-binding domain"/>
    <property type="match status" value="1"/>
</dbReference>
<organism evidence="9 10">
    <name type="scientific">Sporothrix stenoceras</name>
    <dbReference type="NCBI Taxonomy" id="5173"/>
    <lineage>
        <taxon>Eukaryota</taxon>
        <taxon>Fungi</taxon>
        <taxon>Dikarya</taxon>
        <taxon>Ascomycota</taxon>
        <taxon>Pezizomycotina</taxon>
        <taxon>Sordariomycetes</taxon>
        <taxon>Sordariomycetidae</taxon>
        <taxon>Ophiostomatales</taxon>
        <taxon>Ophiostomataceae</taxon>
        <taxon>Sporothrix</taxon>
    </lineage>
</organism>
<dbReference type="Proteomes" id="UP001583186">
    <property type="component" value="Unassembled WGS sequence"/>
</dbReference>
<keyword evidence="2" id="KW-0862">Zinc</keyword>
<dbReference type="CDD" id="cd00067">
    <property type="entry name" value="GAL4"/>
    <property type="match status" value="1"/>
</dbReference>
<dbReference type="PANTHER" id="PTHR37534">
    <property type="entry name" value="TRANSCRIPTIONAL ACTIVATOR PROTEIN UGA3"/>
    <property type="match status" value="1"/>
</dbReference>
<dbReference type="PANTHER" id="PTHR37534:SF46">
    <property type="entry name" value="ZN(II)2CYS6 TRANSCRIPTION FACTOR (EUROFUNG)"/>
    <property type="match status" value="1"/>
</dbReference>
<feature type="domain" description="Zn(2)-C6 fungal-type" evidence="8">
    <location>
        <begin position="18"/>
        <end position="46"/>
    </location>
</feature>
<comment type="subcellular location">
    <subcellularLocation>
        <location evidence="1">Nucleus</location>
    </subcellularLocation>
</comment>
<dbReference type="EMBL" id="JAWCUI010000138">
    <property type="protein sequence ID" value="KAL1887184.1"/>
    <property type="molecule type" value="Genomic_DNA"/>
</dbReference>
<evidence type="ECO:0000256" key="3">
    <source>
        <dbReference type="ARBA" id="ARBA00023015"/>
    </source>
</evidence>
<evidence type="ECO:0000256" key="1">
    <source>
        <dbReference type="ARBA" id="ARBA00004123"/>
    </source>
</evidence>
<dbReference type="Pfam" id="PF11951">
    <property type="entry name" value="Fungal_trans_2"/>
    <property type="match status" value="1"/>
</dbReference>
<evidence type="ECO:0000259" key="8">
    <source>
        <dbReference type="PROSITE" id="PS50048"/>
    </source>
</evidence>
<evidence type="ECO:0000313" key="10">
    <source>
        <dbReference type="Proteomes" id="UP001583186"/>
    </source>
</evidence>
<proteinExistence type="predicted"/>
<dbReference type="InterPro" id="IPR036864">
    <property type="entry name" value="Zn2-C6_fun-type_DNA-bd_sf"/>
</dbReference>
<sequence length="671" mass="73991">MATIGAAKGVKYSRNRCPCKPCQLSKRKCDQAKPQCSRCQKLNIYCESSVQGRWRIRTARNPSAWDSVPRSAGRGSPSTATEWAHQSNEPVDWASVSPLHRGTGRPTSPDEGAGRGTLETPKDMPAYNDDGSDAAIAVQDPVDGPPPVSEQCPHTLVTGMTLKNFLPSAFSASQPEFLVETPLLADFSFIMPDPYISNLSWGGSPSSPLSTMGHVATATEDDIAKAPRGDGDAVSDVLAALIDDILRCPAGLDESDLSRCRAHFLSLWAYFKSHVAPSLTAFARRADNPFLKYLVPRAETNHDLLIAVLYLSQTVKKRTFAETDGVEYHFLERVAGHVIQTLEPETTVMPISPADGDGWTTNMLTTLSSVLMFCMVFIANRDSMRFVQHLEYAGIICQLLFRVLSGDESFLYLAKMLGFMQNSLLFSTSGSINAPDYLSVALEFHDRNSDALRELDGRYAHHIHFRNLDMFSGLSASMASALYALGSLIKKKRAFLGHSDATDGETVRAFHCDVDGLEVRLRMHLSLLTDQKKRSVEATGNQQPPSASLTMCLNAYNEAVFWSVWTIFLTDLRDRSPTADPEVRDAAEKVLDACAEIPKQSAVAPLMLFPLAIGGMRAVKKVYREFVLHRLADLQPVGLTDTQILCIDLENWWQSDMVADSPMTFTRSFVF</sequence>
<evidence type="ECO:0000256" key="6">
    <source>
        <dbReference type="ARBA" id="ARBA00023242"/>
    </source>
</evidence>
<keyword evidence="6" id="KW-0539">Nucleus</keyword>
<keyword evidence="5" id="KW-0804">Transcription</keyword>
<evidence type="ECO:0000313" key="9">
    <source>
        <dbReference type="EMBL" id="KAL1887184.1"/>
    </source>
</evidence>
<comment type="caution">
    <text evidence="9">The sequence shown here is derived from an EMBL/GenBank/DDBJ whole genome shotgun (WGS) entry which is preliminary data.</text>
</comment>
<evidence type="ECO:0000256" key="4">
    <source>
        <dbReference type="ARBA" id="ARBA00023125"/>
    </source>
</evidence>
<evidence type="ECO:0000256" key="7">
    <source>
        <dbReference type="SAM" id="MobiDB-lite"/>
    </source>
</evidence>
<dbReference type="InterPro" id="IPR001138">
    <property type="entry name" value="Zn2Cys6_DnaBD"/>
</dbReference>
<keyword evidence="10" id="KW-1185">Reference proteome</keyword>
<dbReference type="PROSITE" id="PS50048">
    <property type="entry name" value="ZN2_CY6_FUNGAL_2"/>
    <property type="match status" value="1"/>
</dbReference>
<evidence type="ECO:0000256" key="5">
    <source>
        <dbReference type="ARBA" id="ARBA00023163"/>
    </source>
</evidence>
<feature type="compositionally biased region" description="Polar residues" evidence="7">
    <location>
        <begin position="76"/>
        <end position="89"/>
    </location>
</feature>
<protein>
    <recommendedName>
        <fullName evidence="8">Zn(2)-C6 fungal-type domain-containing protein</fullName>
    </recommendedName>
</protein>
<dbReference type="SMART" id="SM00066">
    <property type="entry name" value="GAL4"/>
    <property type="match status" value="1"/>
</dbReference>